<keyword evidence="2" id="KW-1185">Reference proteome</keyword>
<protein>
    <submittedName>
        <fullName evidence="1">Uncharacterized protein</fullName>
    </submittedName>
</protein>
<dbReference type="RefSeq" id="WP_234867438.1">
    <property type="nucleotide sequence ID" value="NZ_JAKEVY010000004.1"/>
</dbReference>
<reference evidence="1 2" key="1">
    <citation type="submission" date="2022-01" db="EMBL/GenBank/DDBJ databases">
        <title>Flavihumibacter sp. nov., isolated from sediment of a river.</title>
        <authorList>
            <person name="Liu H."/>
        </authorList>
    </citation>
    <scope>NUCLEOTIDE SEQUENCE [LARGE SCALE GENOMIC DNA]</scope>
    <source>
        <strain evidence="1 2">RY-1</strain>
    </source>
</reference>
<organism evidence="1 2">
    <name type="scientific">Flavihumibacter fluminis</name>
    <dbReference type="NCBI Taxonomy" id="2909236"/>
    <lineage>
        <taxon>Bacteria</taxon>
        <taxon>Pseudomonadati</taxon>
        <taxon>Bacteroidota</taxon>
        <taxon>Chitinophagia</taxon>
        <taxon>Chitinophagales</taxon>
        <taxon>Chitinophagaceae</taxon>
        <taxon>Flavihumibacter</taxon>
    </lineage>
</organism>
<evidence type="ECO:0000313" key="2">
    <source>
        <dbReference type="Proteomes" id="UP001200145"/>
    </source>
</evidence>
<sequence>MKLSEFIALTEDQKRSTVLSKGVVLAKRSFNEQVIFLFQLSEYYVEIFCCGTSKEVLEYRAFGDTRELALYLDEIPIHDLINNT</sequence>
<name>A0ABS9BKZ6_9BACT</name>
<evidence type="ECO:0000313" key="1">
    <source>
        <dbReference type="EMBL" id="MCF1716341.1"/>
    </source>
</evidence>
<gene>
    <name evidence="1" type="ORF">L0U88_16990</name>
</gene>
<dbReference type="Proteomes" id="UP001200145">
    <property type="component" value="Unassembled WGS sequence"/>
</dbReference>
<comment type="caution">
    <text evidence="1">The sequence shown here is derived from an EMBL/GenBank/DDBJ whole genome shotgun (WGS) entry which is preliminary data.</text>
</comment>
<accession>A0ABS9BKZ6</accession>
<proteinExistence type="predicted"/>
<dbReference type="EMBL" id="JAKEVY010000004">
    <property type="protein sequence ID" value="MCF1716341.1"/>
    <property type="molecule type" value="Genomic_DNA"/>
</dbReference>